<accession>A0A7L7KU74</accession>
<keyword evidence="3" id="KW-1185">Reference proteome</keyword>
<feature type="coiled-coil region" evidence="1">
    <location>
        <begin position="32"/>
        <end position="81"/>
    </location>
</feature>
<evidence type="ECO:0000313" key="2">
    <source>
        <dbReference type="EMBL" id="QMS85852.1"/>
    </source>
</evidence>
<sequence>MAKSSLPKVISKANKEIASIIEQDIETESKLLKDLVDQVLAANMEVKKKNNQRINETRKKLQDLDIEIDELNKSIDIVDRETVLEQLNEMIDAENKIFAARQEIRFFDNAQLSDTLAELDAIYTNLVDSISNTRAVETTYQQLLKTNNDMLFDKQVAITTAIIEQMQQLYAQKEQYAMDQITATSTIKQDIIELENQLSQILEDHHAKQDAIQANSLSIFTEVDDEILLGEKVAQQHEKTLQDIAEKKQQINDKYHEKRQQIIDGYKAYEQSVRDKLEAQNQQELLAEREEQKKKEEQLKNIRLLIIDAEKKQDFNKVQTLMKQFEKIEKSNVARVTDKTDKLLAQETKKTHEKAIKQLKTLELKYVQDMNKQELNYELEHIKFEESKILYKIKSDHQALLHDQQITKDHIHQLQSFLSTKLELTKQLYQLKTTLRIAELDIMMENEKTDHTLIDGFKTLLQELKEVERKRLLALQENVNHHEIIKIDQQYHIGKTVLDLKLHKQLTDIDQRILKTRNESLIKIEKMKEEANSEIIYQESLIKIAQKERELQLTKVHSLYENERSLAEEQVERINLGIQVNDAFVKTTLQNQILFAQQQINCAESEFDIRVENINLTKEQELAYANKKIDYYRQKYEYEKSKLRKELNDKLEDLNFKLLLFTDKKENQSIQAQINQLQDRYQAMIDEIDVQEEQDAEIKRYEIVITAAEERARQAIEEASALKEQTTAAFEALLDQTQGKFQQIEQNNHSQDTVGIMPLLNSGAISSADQRLQKAISEAEELYNDRIIEPNRIINKTKQELLDMTNDEETEAFIQQQKALKKEKIQEHSDLLEELHQIREESLEGITDEVDRAKLMQQKVLEQQTEYVINAPLYRDDKAIERDYEALKQKERSYYDKQLGELNRFISQELVEHKKVLKETNALIKAVNKPYKKYIRKASRGLNAEKRELIRKNKRVLRKALSDAEAAFDVEL</sequence>
<dbReference type="EMBL" id="CP048914">
    <property type="protein sequence ID" value="QMS85852.1"/>
    <property type="molecule type" value="Genomic_DNA"/>
</dbReference>
<dbReference type="AlphaFoldDB" id="A0A7L7KU74"/>
<evidence type="ECO:0000313" key="3">
    <source>
        <dbReference type="Proteomes" id="UP000514720"/>
    </source>
</evidence>
<feature type="coiled-coil region" evidence="1">
    <location>
        <begin position="633"/>
        <end position="725"/>
    </location>
</feature>
<dbReference type="Proteomes" id="UP000514720">
    <property type="component" value="Chromosome"/>
</dbReference>
<keyword evidence="1" id="KW-0175">Coiled coil</keyword>
<proteinExistence type="predicted"/>
<name>A0A7L7KU74_9MOLU</name>
<reference evidence="2 3" key="1">
    <citation type="submission" date="2020-02" db="EMBL/GenBank/DDBJ databases">
        <authorList>
            <person name="Zheng R.K."/>
            <person name="Sun C.M."/>
        </authorList>
    </citation>
    <scope>NUCLEOTIDE SEQUENCE [LARGE SCALE GENOMIC DNA]</scope>
    <source>
        <strain evidence="3">zrk13</strain>
    </source>
</reference>
<gene>
    <name evidence="2" type="ORF">G4Z02_08865</name>
</gene>
<organism evidence="2 3">
    <name type="scientific">Candidatus Xianfuyuplasma coldseepsis</name>
    <dbReference type="NCBI Taxonomy" id="2782163"/>
    <lineage>
        <taxon>Bacteria</taxon>
        <taxon>Bacillati</taxon>
        <taxon>Mycoplasmatota</taxon>
        <taxon>Mollicutes</taxon>
        <taxon>Candidatus Izemoplasmatales</taxon>
        <taxon>Candidatus Izemoplasmataceae</taxon>
        <taxon>Candidatus Xianfuyuplasma</taxon>
    </lineage>
</organism>
<dbReference type="KEGG" id="xcl:G4Z02_08865"/>
<dbReference type="RefSeq" id="WP_258877664.1">
    <property type="nucleotide sequence ID" value="NZ_CP048914.1"/>
</dbReference>
<feature type="coiled-coil region" evidence="1">
    <location>
        <begin position="814"/>
        <end position="841"/>
    </location>
</feature>
<feature type="coiled-coil region" evidence="1">
    <location>
        <begin position="234"/>
        <end position="312"/>
    </location>
</feature>
<protein>
    <submittedName>
        <fullName evidence="2">Uncharacterized protein</fullName>
    </submittedName>
</protein>
<evidence type="ECO:0000256" key="1">
    <source>
        <dbReference type="SAM" id="Coils"/>
    </source>
</evidence>